<dbReference type="EMBL" id="CYZL01000029">
    <property type="protein sequence ID" value="CUO90902.1"/>
    <property type="molecule type" value="Genomic_DNA"/>
</dbReference>
<evidence type="ECO:0000256" key="3">
    <source>
        <dbReference type="ARBA" id="ARBA00004496"/>
    </source>
</evidence>
<keyword evidence="12 16" id="KW-0630">Potassium</keyword>
<evidence type="ECO:0000256" key="1">
    <source>
        <dbReference type="ARBA" id="ARBA00001206"/>
    </source>
</evidence>
<dbReference type="GO" id="GO:0046872">
    <property type="term" value="F:metal ion binding"/>
    <property type="evidence" value="ECO:0007669"/>
    <property type="project" value="UniProtKB-KW"/>
</dbReference>
<evidence type="ECO:0000256" key="2">
    <source>
        <dbReference type="ARBA" id="ARBA00001958"/>
    </source>
</evidence>
<evidence type="ECO:0000313" key="25">
    <source>
        <dbReference type="Proteomes" id="UP000095679"/>
    </source>
</evidence>
<dbReference type="OrthoDB" id="9804707at2"/>
<dbReference type="PANTHER" id="PTHR34265:SF1">
    <property type="entry name" value="TYPE III PANTOTHENATE KINASE"/>
    <property type="match status" value="1"/>
</dbReference>
<dbReference type="Pfam" id="PF03309">
    <property type="entry name" value="Pan_kinase"/>
    <property type="match status" value="1"/>
</dbReference>
<evidence type="ECO:0000256" key="11">
    <source>
        <dbReference type="ARBA" id="ARBA00022840"/>
    </source>
</evidence>
<evidence type="ECO:0000313" key="20">
    <source>
        <dbReference type="EMBL" id="RGZ83471.1"/>
    </source>
</evidence>
<comment type="pathway">
    <text evidence="4 16">Cofactor biosynthesis; coenzyme A biosynthesis; CoA from (R)-pantothenate: step 1/5.</text>
</comment>
<dbReference type="SUPFAM" id="SSF53067">
    <property type="entry name" value="Actin-like ATPase domain"/>
    <property type="match status" value="2"/>
</dbReference>
<dbReference type="InterPro" id="IPR043129">
    <property type="entry name" value="ATPase_NBD"/>
</dbReference>
<keyword evidence="9 16" id="KW-0547">Nucleotide-binding</keyword>
<gene>
    <name evidence="16 17" type="primary">coaX</name>
    <name evidence="22" type="ORF">DW068_10760</name>
    <name evidence="21" type="ORF">DW833_11700</name>
    <name evidence="20" type="ORF">DW972_06340</name>
    <name evidence="23" type="ORF">DWZ29_14935</name>
    <name evidence="19" type="ORF">DXD91_07640</name>
    <name evidence="18" type="ORF">ERS852450_02646</name>
    <name evidence="17" type="ORF">ERS852578_00808</name>
</gene>
<comment type="cofactor">
    <cofactor evidence="16">
        <name>NH4(+)</name>
        <dbReference type="ChEBI" id="CHEBI:28938"/>
    </cofactor>
    <cofactor evidence="16">
        <name>K(+)</name>
        <dbReference type="ChEBI" id="CHEBI:29103"/>
    </cofactor>
    <text evidence="16">A monovalent cation. Ammonium or potassium.</text>
</comment>
<dbReference type="EMBL" id="QRNJ01000041">
    <property type="protein sequence ID" value="RHK37861.1"/>
    <property type="molecule type" value="Genomic_DNA"/>
</dbReference>
<dbReference type="EMBL" id="QSID01000014">
    <property type="protein sequence ID" value="RHC62445.1"/>
    <property type="molecule type" value="Genomic_DNA"/>
</dbReference>
<comment type="similarity">
    <text evidence="14 16">Belongs to the type III pantothenate kinase family.</text>
</comment>
<dbReference type="GO" id="GO:0015937">
    <property type="term" value="P:coenzyme A biosynthetic process"/>
    <property type="evidence" value="ECO:0007669"/>
    <property type="project" value="UniProtKB-UniRule"/>
</dbReference>
<feature type="binding site" evidence="16">
    <location>
        <begin position="107"/>
        <end position="110"/>
    </location>
    <ligand>
        <name>substrate</name>
    </ligand>
</feature>
<evidence type="ECO:0000313" key="21">
    <source>
        <dbReference type="EMBL" id="RHC62445.1"/>
    </source>
</evidence>
<evidence type="ECO:0000313" key="22">
    <source>
        <dbReference type="EMBL" id="RHK37861.1"/>
    </source>
</evidence>
<dbReference type="Proteomes" id="UP000283497">
    <property type="component" value="Unassembled WGS sequence"/>
</dbReference>
<dbReference type="HAMAP" id="MF_01274">
    <property type="entry name" value="Pantothen_kinase_3"/>
    <property type="match status" value="1"/>
</dbReference>
<sequence>MLLAIDIGNTDFTIGVFQGKKLCDTFRMRTKINRTSDEYGVFILNTLQYKGYDTKDVEDVIIASVVPAVMHSFNSAIIKYFGLTPIIVGPGIRTGIRIATTNPKETGADRIVDAVAGYELYGGPVIVVDFGTATTYDLVTEDGRFVGGVTSPGIRTSANALWQQAAKLPEIEIRKPQYILAKDTVTSMQGGLVYGYIGQTEYIIRKMKEESGLGKINVVATGGLGKMIAQETSFINYYDANLTLKGLQIIYDKQKQG</sequence>
<dbReference type="RefSeq" id="WP_005346065.1">
    <property type="nucleotide sequence ID" value="NZ_BLYK01000021.1"/>
</dbReference>
<keyword evidence="8 16" id="KW-0808">Transferase</keyword>
<evidence type="ECO:0000256" key="6">
    <source>
        <dbReference type="ARBA" id="ARBA00012102"/>
    </source>
</evidence>
<dbReference type="Proteomes" id="UP000095679">
    <property type="component" value="Unassembled WGS sequence"/>
</dbReference>
<keyword evidence="16" id="KW-0479">Metal-binding</keyword>
<comment type="caution">
    <text evidence="16">Lacks conserved residue(s) required for the propagation of feature annotation.</text>
</comment>
<evidence type="ECO:0000313" key="24">
    <source>
        <dbReference type="Proteomes" id="UP000095390"/>
    </source>
</evidence>
<keyword evidence="11 16" id="KW-0067">ATP-binding</keyword>
<dbReference type="Proteomes" id="UP000283700">
    <property type="component" value="Unassembled WGS sequence"/>
</dbReference>
<evidence type="ECO:0000256" key="16">
    <source>
        <dbReference type="HAMAP-Rule" id="MF_01274"/>
    </source>
</evidence>
<keyword evidence="10 16" id="KW-0418">Kinase</keyword>
<evidence type="ECO:0000313" key="19">
    <source>
        <dbReference type="EMBL" id="RGI87866.1"/>
    </source>
</evidence>
<dbReference type="EMBL" id="QSOE01000040">
    <property type="protein sequence ID" value="RGI87866.1"/>
    <property type="molecule type" value="Genomic_DNA"/>
</dbReference>
<evidence type="ECO:0000256" key="8">
    <source>
        <dbReference type="ARBA" id="ARBA00022679"/>
    </source>
</evidence>
<feature type="active site" description="Proton acceptor" evidence="16">
    <location>
        <position position="109"/>
    </location>
</feature>
<feature type="binding site" evidence="16">
    <location>
        <begin position="6"/>
        <end position="13"/>
    </location>
    <ligand>
        <name>ATP</name>
        <dbReference type="ChEBI" id="CHEBI:30616"/>
    </ligand>
</feature>
<dbReference type="GO" id="GO:0005737">
    <property type="term" value="C:cytoplasm"/>
    <property type="evidence" value="ECO:0007669"/>
    <property type="project" value="UniProtKB-SubCell"/>
</dbReference>
<evidence type="ECO:0000313" key="27">
    <source>
        <dbReference type="Proteomes" id="UP000283497"/>
    </source>
</evidence>
<reference evidence="24 25" key="1">
    <citation type="submission" date="2015-09" db="EMBL/GenBank/DDBJ databases">
        <authorList>
            <consortium name="Pathogen Informatics"/>
        </authorList>
    </citation>
    <scope>NUCLEOTIDE SEQUENCE [LARGE SCALE GENOMIC DNA]</scope>
    <source>
        <strain evidence="18 25">2789STDY5834835</strain>
        <strain evidence="17 24">2789STDY5834966</strain>
    </source>
</reference>
<evidence type="ECO:0000256" key="5">
    <source>
        <dbReference type="ARBA" id="ARBA00011738"/>
    </source>
</evidence>
<dbReference type="EMBL" id="QSEP01000028">
    <property type="protein sequence ID" value="RGZ83471.1"/>
    <property type="molecule type" value="Genomic_DNA"/>
</dbReference>
<evidence type="ECO:0000256" key="7">
    <source>
        <dbReference type="ARBA" id="ARBA00022490"/>
    </source>
</evidence>
<dbReference type="GO" id="GO:0005524">
    <property type="term" value="F:ATP binding"/>
    <property type="evidence" value="ECO:0007669"/>
    <property type="project" value="UniProtKB-UniRule"/>
</dbReference>
<comment type="catalytic activity">
    <reaction evidence="1 16">
        <text>(R)-pantothenate + ATP = (R)-4'-phosphopantothenate + ADP + H(+)</text>
        <dbReference type="Rhea" id="RHEA:16373"/>
        <dbReference type="ChEBI" id="CHEBI:10986"/>
        <dbReference type="ChEBI" id="CHEBI:15378"/>
        <dbReference type="ChEBI" id="CHEBI:29032"/>
        <dbReference type="ChEBI" id="CHEBI:30616"/>
        <dbReference type="ChEBI" id="CHEBI:456216"/>
        <dbReference type="EC" id="2.7.1.33"/>
    </reaction>
</comment>
<evidence type="ECO:0000313" key="18">
    <source>
        <dbReference type="EMBL" id="CUO90902.1"/>
    </source>
</evidence>
<reference evidence="26 27" key="2">
    <citation type="submission" date="2018-08" db="EMBL/GenBank/DDBJ databases">
        <title>A genome reference for cultivated species of the human gut microbiota.</title>
        <authorList>
            <person name="Zou Y."/>
            <person name="Xue W."/>
            <person name="Luo G."/>
        </authorList>
    </citation>
    <scope>NUCLEOTIDE SEQUENCE [LARGE SCALE GENOMIC DNA]</scope>
    <source>
        <strain evidence="23 28">AF31-17AC</strain>
        <strain evidence="22 27">AF45-14BH</strain>
        <strain evidence="21 29">AM34-3LB</strain>
        <strain evidence="20 30">AM48-23BH</strain>
        <strain evidence="19 26">TM10-1AC</strain>
    </source>
</reference>
<keyword evidence="7 16" id="KW-0963">Cytoplasm</keyword>
<evidence type="ECO:0000256" key="12">
    <source>
        <dbReference type="ARBA" id="ARBA00022958"/>
    </source>
</evidence>
<dbReference type="GO" id="GO:0004594">
    <property type="term" value="F:pantothenate kinase activity"/>
    <property type="evidence" value="ECO:0007669"/>
    <property type="project" value="UniProtKB-UniRule"/>
</dbReference>
<comment type="subunit">
    <text evidence="5 16">Homodimer.</text>
</comment>
<dbReference type="EC" id="2.7.1.33" evidence="6 16"/>
<dbReference type="AlphaFoldDB" id="A0A173SEN3"/>
<evidence type="ECO:0000313" key="30">
    <source>
        <dbReference type="Proteomes" id="UP000286561"/>
    </source>
</evidence>
<evidence type="ECO:0000256" key="10">
    <source>
        <dbReference type="ARBA" id="ARBA00022777"/>
    </source>
</evidence>
<dbReference type="PANTHER" id="PTHR34265">
    <property type="entry name" value="TYPE III PANTOTHENATE KINASE"/>
    <property type="match status" value="1"/>
</dbReference>
<dbReference type="EMBL" id="CYYC01000007">
    <property type="protein sequence ID" value="CUM87718.1"/>
    <property type="molecule type" value="Genomic_DNA"/>
</dbReference>
<evidence type="ECO:0000313" key="28">
    <source>
        <dbReference type="Proteomes" id="UP000283700"/>
    </source>
</evidence>
<feature type="binding site" evidence="16">
    <location>
        <position position="132"/>
    </location>
    <ligand>
        <name>ATP</name>
        <dbReference type="ChEBI" id="CHEBI:30616"/>
    </ligand>
</feature>
<evidence type="ECO:0000313" key="26">
    <source>
        <dbReference type="Proteomes" id="UP000262524"/>
    </source>
</evidence>
<dbReference type="NCBIfam" id="NF009855">
    <property type="entry name" value="PRK13321.1"/>
    <property type="match status" value="1"/>
</dbReference>
<dbReference type="InterPro" id="IPR004619">
    <property type="entry name" value="Type_III_PanK"/>
</dbReference>
<evidence type="ECO:0000313" key="17">
    <source>
        <dbReference type="EMBL" id="CUM87718.1"/>
    </source>
</evidence>
<feature type="binding site" evidence="16">
    <location>
        <position position="129"/>
    </location>
    <ligand>
        <name>K(+)</name>
        <dbReference type="ChEBI" id="CHEBI:29103"/>
    </ligand>
</feature>
<comment type="subcellular location">
    <subcellularLocation>
        <location evidence="3 16">Cytoplasm</location>
    </subcellularLocation>
</comment>
<dbReference type="NCBIfam" id="TIGR00671">
    <property type="entry name" value="baf"/>
    <property type="match status" value="1"/>
</dbReference>
<keyword evidence="13 16" id="KW-0173">Coenzyme A biosynthesis</keyword>
<evidence type="ECO:0000256" key="13">
    <source>
        <dbReference type="ARBA" id="ARBA00022993"/>
    </source>
</evidence>
<dbReference type="UniPathway" id="UPA00241">
    <property type="reaction ID" value="UER00352"/>
</dbReference>
<protein>
    <recommendedName>
        <fullName evidence="15 16">Type III pantothenate kinase</fullName>
        <ecNumber evidence="6 16">2.7.1.33</ecNumber>
    </recommendedName>
    <alternativeName>
        <fullName evidence="16">PanK-III</fullName>
    </alternativeName>
    <alternativeName>
        <fullName evidence="16">Pantothenic acid kinase</fullName>
    </alternativeName>
</protein>
<evidence type="ECO:0000256" key="4">
    <source>
        <dbReference type="ARBA" id="ARBA00005225"/>
    </source>
</evidence>
<evidence type="ECO:0000256" key="9">
    <source>
        <dbReference type="ARBA" id="ARBA00022741"/>
    </source>
</evidence>
<feature type="binding site" evidence="16">
    <location>
        <position position="184"/>
    </location>
    <ligand>
        <name>substrate</name>
    </ligand>
</feature>
<keyword evidence="29" id="KW-1185">Reference proteome</keyword>
<dbReference type="EMBL" id="QRQO01000063">
    <property type="protein sequence ID" value="RHN08202.1"/>
    <property type="molecule type" value="Genomic_DNA"/>
</dbReference>
<dbReference type="Proteomes" id="UP000286561">
    <property type="component" value="Unassembled WGS sequence"/>
</dbReference>
<comment type="function">
    <text evidence="16">Catalyzes the phosphorylation of pantothenate (Pan), the first step in CoA biosynthesis.</text>
</comment>
<dbReference type="Gene3D" id="3.30.420.40">
    <property type="match status" value="2"/>
</dbReference>
<evidence type="ECO:0000256" key="15">
    <source>
        <dbReference type="ARBA" id="ARBA00040883"/>
    </source>
</evidence>
<organism evidence="17 24">
    <name type="scientific">Anaerobutyricum hallii</name>
    <dbReference type="NCBI Taxonomy" id="39488"/>
    <lineage>
        <taxon>Bacteria</taxon>
        <taxon>Bacillati</taxon>
        <taxon>Bacillota</taxon>
        <taxon>Clostridia</taxon>
        <taxon>Lachnospirales</taxon>
        <taxon>Lachnospiraceae</taxon>
        <taxon>Anaerobutyricum</taxon>
    </lineage>
</organism>
<dbReference type="Proteomes" id="UP000284621">
    <property type="component" value="Unassembled WGS sequence"/>
</dbReference>
<dbReference type="CDD" id="cd24015">
    <property type="entry name" value="ASKHA_NBD_PanK-III"/>
    <property type="match status" value="1"/>
</dbReference>
<evidence type="ECO:0000313" key="23">
    <source>
        <dbReference type="EMBL" id="RHN08202.1"/>
    </source>
</evidence>
<proteinExistence type="inferred from homology"/>
<dbReference type="Proteomes" id="UP000262524">
    <property type="component" value="Unassembled WGS sequence"/>
</dbReference>
<name>A0A173SEN3_9FIRM</name>
<evidence type="ECO:0000256" key="14">
    <source>
        <dbReference type="ARBA" id="ARBA00038036"/>
    </source>
</evidence>
<dbReference type="GeneID" id="75049714"/>
<dbReference type="NCBIfam" id="NF009848">
    <property type="entry name" value="PRK13318.1-6"/>
    <property type="match status" value="1"/>
</dbReference>
<dbReference type="Proteomes" id="UP000095390">
    <property type="component" value="Unassembled WGS sequence"/>
</dbReference>
<comment type="cofactor">
    <cofactor evidence="2">
        <name>K(+)</name>
        <dbReference type="ChEBI" id="CHEBI:29103"/>
    </cofactor>
</comment>
<accession>A0A173SEN3</accession>
<evidence type="ECO:0000313" key="29">
    <source>
        <dbReference type="Proteomes" id="UP000284621"/>
    </source>
</evidence>